<dbReference type="STRING" id="1236973.JCM9157_4842"/>
<dbReference type="Proteomes" id="UP000018896">
    <property type="component" value="Unassembled WGS sequence"/>
</dbReference>
<gene>
    <name evidence="3" type="ORF">JCM9157_4842</name>
</gene>
<keyword evidence="4" id="KW-1185">Reference proteome</keyword>
<dbReference type="AlphaFoldDB" id="W4R0W0"/>
<name>W4R0W0_HALA3</name>
<dbReference type="InterPro" id="IPR025403">
    <property type="entry name" value="TgpA-like_C"/>
</dbReference>
<comment type="caution">
    <text evidence="3">The sequence shown here is derived from an EMBL/GenBank/DDBJ whole genome shotgun (WGS) entry which is preliminary data.</text>
</comment>
<evidence type="ECO:0000313" key="3">
    <source>
        <dbReference type="EMBL" id="GAE37533.1"/>
    </source>
</evidence>
<reference evidence="3 4" key="1">
    <citation type="journal article" date="2014" name="Genome Announc.">
        <title>Draft Genome Sequences of Three Alkaliphilic Bacillus Strains, Bacillus wakoensis JCM 9140T, Bacillus akibai JCM 9157T, and Bacillus hemicellulosilyticus JCM 9152T.</title>
        <authorList>
            <person name="Yuki M."/>
            <person name="Oshima K."/>
            <person name="Suda W."/>
            <person name="Oshida Y."/>
            <person name="Kitamura K."/>
            <person name="Iida T."/>
            <person name="Hattori M."/>
            <person name="Ohkuma M."/>
        </authorList>
    </citation>
    <scope>NUCLEOTIDE SEQUENCE [LARGE SCALE GENOMIC DNA]</scope>
    <source>
        <strain evidence="3 4">JCM 9157</strain>
    </source>
</reference>
<dbReference type="Pfam" id="PF13559">
    <property type="entry name" value="DUF4129"/>
    <property type="match status" value="1"/>
</dbReference>
<dbReference type="eggNOG" id="COG1305">
    <property type="taxonomic scope" value="Bacteria"/>
</dbReference>
<keyword evidence="1" id="KW-0812">Transmembrane</keyword>
<sequence>MSEWRLPFGPWILSGLISFLILLGLLKNKKIVQYYLLTKFARRNDDHAFIQAYERLLWLLAYVGWQRKDGETLREYAGRIDKQYDSTEMLHLTTEYEKIMYGGQVSTSSWIEQKNHWMSLVRKIDS</sequence>
<proteinExistence type="predicted"/>
<keyword evidence="1" id="KW-1133">Transmembrane helix</keyword>
<evidence type="ECO:0000256" key="1">
    <source>
        <dbReference type="SAM" id="Phobius"/>
    </source>
</evidence>
<keyword evidence="1" id="KW-0472">Membrane</keyword>
<dbReference type="RefSeq" id="WP_148296945.1">
    <property type="nucleotide sequence ID" value="NZ_BAUV01000083.1"/>
</dbReference>
<protein>
    <recommendedName>
        <fullName evidence="2">Protein-glutamine gamma-glutamyltransferase-like C-terminal domain-containing protein</fullName>
    </recommendedName>
</protein>
<dbReference type="EMBL" id="BAUV01000083">
    <property type="protein sequence ID" value="GAE37533.1"/>
    <property type="molecule type" value="Genomic_DNA"/>
</dbReference>
<organism evidence="3 4">
    <name type="scientific">Halalkalibacter akibai (strain ATCC 43226 / DSM 21942 / CIP 109018 / JCM 9157 / 1139)</name>
    <name type="common">Bacillus akibai</name>
    <dbReference type="NCBI Taxonomy" id="1236973"/>
    <lineage>
        <taxon>Bacteria</taxon>
        <taxon>Bacillati</taxon>
        <taxon>Bacillota</taxon>
        <taxon>Bacilli</taxon>
        <taxon>Bacillales</taxon>
        <taxon>Bacillaceae</taxon>
        <taxon>Halalkalibacter</taxon>
    </lineage>
</organism>
<accession>W4R0W0</accession>
<feature type="transmembrane region" description="Helical" evidence="1">
    <location>
        <begin position="6"/>
        <end position="26"/>
    </location>
</feature>
<feature type="domain" description="Protein-glutamine gamma-glutamyltransferase-like C-terminal" evidence="2">
    <location>
        <begin position="52"/>
        <end position="107"/>
    </location>
</feature>
<evidence type="ECO:0000313" key="4">
    <source>
        <dbReference type="Proteomes" id="UP000018896"/>
    </source>
</evidence>
<dbReference type="OrthoDB" id="9992215at2"/>
<evidence type="ECO:0000259" key="2">
    <source>
        <dbReference type="Pfam" id="PF13559"/>
    </source>
</evidence>